<sequence length="133" mass="15276">MRQITRHIEISRDKLAKNFNLSGAQLHLLYNLSLKEKCNYSELAKQSGLAKNTVSILVKSLLKENLLEQIPEPRDGRITLLTLSSKGKELVHDAVLEAVLNDSKRIRLLSERLYSSKDKDILSELHYILDFFK</sequence>
<evidence type="ECO:0000313" key="2">
    <source>
        <dbReference type="EMBL" id="MPM75027.1"/>
    </source>
</evidence>
<dbReference type="Gene3D" id="1.10.10.10">
    <property type="entry name" value="Winged helix-like DNA-binding domain superfamily/Winged helix DNA-binding domain"/>
    <property type="match status" value="1"/>
</dbReference>
<dbReference type="GO" id="GO:0003700">
    <property type="term" value="F:DNA-binding transcription factor activity"/>
    <property type="evidence" value="ECO:0007669"/>
    <property type="project" value="InterPro"/>
</dbReference>
<comment type="caution">
    <text evidence="2">The sequence shown here is derived from an EMBL/GenBank/DDBJ whole genome shotgun (WGS) entry which is preliminary data.</text>
</comment>
<feature type="domain" description="HTH marR-type" evidence="1">
    <location>
        <begin position="1"/>
        <end position="130"/>
    </location>
</feature>
<evidence type="ECO:0000259" key="1">
    <source>
        <dbReference type="PROSITE" id="PS50995"/>
    </source>
</evidence>
<dbReference type="PROSITE" id="PS50995">
    <property type="entry name" value="HTH_MARR_2"/>
    <property type="match status" value="1"/>
</dbReference>
<dbReference type="Pfam" id="PF01047">
    <property type="entry name" value="MarR"/>
    <property type="match status" value="1"/>
</dbReference>
<dbReference type="PANTHER" id="PTHR33164">
    <property type="entry name" value="TRANSCRIPTIONAL REGULATOR, MARR FAMILY"/>
    <property type="match status" value="1"/>
</dbReference>
<proteinExistence type="predicted"/>
<gene>
    <name evidence="2" type="ORF">SDC9_122018</name>
</gene>
<accession>A0A645CDK6</accession>
<dbReference type="InterPro" id="IPR000835">
    <property type="entry name" value="HTH_MarR-typ"/>
</dbReference>
<dbReference type="EMBL" id="VSSQ01026358">
    <property type="protein sequence ID" value="MPM75027.1"/>
    <property type="molecule type" value="Genomic_DNA"/>
</dbReference>
<dbReference type="GO" id="GO:0006950">
    <property type="term" value="P:response to stress"/>
    <property type="evidence" value="ECO:0007669"/>
    <property type="project" value="TreeGrafter"/>
</dbReference>
<organism evidence="2">
    <name type="scientific">bioreactor metagenome</name>
    <dbReference type="NCBI Taxonomy" id="1076179"/>
    <lineage>
        <taxon>unclassified sequences</taxon>
        <taxon>metagenomes</taxon>
        <taxon>ecological metagenomes</taxon>
    </lineage>
</organism>
<dbReference type="InterPro" id="IPR036390">
    <property type="entry name" value="WH_DNA-bd_sf"/>
</dbReference>
<dbReference type="AlphaFoldDB" id="A0A645CDK6"/>
<dbReference type="SMART" id="SM00347">
    <property type="entry name" value="HTH_MARR"/>
    <property type="match status" value="1"/>
</dbReference>
<dbReference type="InterPro" id="IPR036388">
    <property type="entry name" value="WH-like_DNA-bd_sf"/>
</dbReference>
<protein>
    <recommendedName>
        <fullName evidence="1">HTH marR-type domain-containing protein</fullName>
    </recommendedName>
</protein>
<dbReference type="SUPFAM" id="SSF46785">
    <property type="entry name" value="Winged helix' DNA-binding domain"/>
    <property type="match status" value="1"/>
</dbReference>
<dbReference type="InterPro" id="IPR039422">
    <property type="entry name" value="MarR/SlyA-like"/>
</dbReference>
<reference evidence="2" key="1">
    <citation type="submission" date="2019-08" db="EMBL/GenBank/DDBJ databases">
        <authorList>
            <person name="Kucharzyk K."/>
            <person name="Murdoch R.W."/>
            <person name="Higgins S."/>
            <person name="Loffler F."/>
        </authorList>
    </citation>
    <scope>NUCLEOTIDE SEQUENCE</scope>
</reference>
<dbReference type="PANTHER" id="PTHR33164:SF43">
    <property type="entry name" value="HTH-TYPE TRANSCRIPTIONAL REPRESSOR YETL"/>
    <property type="match status" value="1"/>
</dbReference>
<name>A0A645CDK6_9ZZZZ</name>